<accession>A0A485L157</accession>
<reference evidence="3 4" key="1">
    <citation type="submission" date="2019-03" db="EMBL/GenBank/DDBJ databases">
        <authorList>
            <person name="Gaulin E."/>
            <person name="Dumas B."/>
        </authorList>
    </citation>
    <scope>NUCLEOTIDE SEQUENCE [LARGE SCALE GENOMIC DNA]</scope>
    <source>
        <strain evidence="3">CBS 568.67</strain>
    </source>
</reference>
<dbReference type="Proteomes" id="UP000332933">
    <property type="component" value="Unassembled WGS sequence"/>
</dbReference>
<keyword evidence="1" id="KW-0175">Coiled coil</keyword>
<evidence type="ECO:0000313" key="3">
    <source>
        <dbReference type="EMBL" id="VFT91441.1"/>
    </source>
</evidence>
<protein>
    <submittedName>
        <fullName evidence="3">Aste57867_14622 protein</fullName>
    </submittedName>
</protein>
<dbReference type="AlphaFoldDB" id="A0A485L157"/>
<dbReference type="EMBL" id="VJMH01005564">
    <property type="protein sequence ID" value="KAF0694506.1"/>
    <property type="molecule type" value="Genomic_DNA"/>
</dbReference>
<sequence>MAAAADPWADLDFFSDVDTGGAYDDLTRLLDSPVAPLPDEKCKKRPRTDPRKTEVVRLRRLVEALEHEIRTTKKSAAPLSLSMWVHAARHERREVQRAQEENQDLRAAVAERAAFVDHIQRIMRKKSRWTVLPDAEGDAWQELRLGAASAVRTAAIHAIADRQRRRQIQVFIQAGVLAQEDDMFQAIPMLLTRQRPGLQVINHFTLPLPYGVAAQACWRVLHGDRGPRLPPHATQTRDRLDAHTVYECFQDAPEIFSNTIRKYYAGDDRDVIVSRSVLDDAQMPQMGDGVVDDMEGWFVVRPHPTNASCCHFTSLFRVPLEAHGKTPPRPPSTTYKMDAIVALIQTMSFVSTHGAVALESKAALDLKGLPVPSMGAFLERGKLTEVAIKASLKEAVAAARRESLHCDEVVA</sequence>
<feature type="coiled-coil region" evidence="1">
    <location>
        <begin position="55"/>
        <end position="108"/>
    </location>
</feature>
<organism evidence="3 4">
    <name type="scientific">Aphanomyces stellatus</name>
    <dbReference type="NCBI Taxonomy" id="120398"/>
    <lineage>
        <taxon>Eukaryota</taxon>
        <taxon>Sar</taxon>
        <taxon>Stramenopiles</taxon>
        <taxon>Oomycota</taxon>
        <taxon>Saprolegniomycetes</taxon>
        <taxon>Saprolegniales</taxon>
        <taxon>Verrucalvaceae</taxon>
        <taxon>Aphanomyces</taxon>
    </lineage>
</organism>
<proteinExistence type="predicted"/>
<evidence type="ECO:0000313" key="2">
    <source>
        <dbReference type="EMBL" id="KAF0694506.1"/>
    </source>
</evidence>
<evidence type="ECO:0000256" key="1">
    <source>
        <dbReference type="SAM" id="Coils"/>
    </source>
</evidence>
<dbReference type="EMBL" id="CAADRA010005585">
    <property type="protein sequence ID" value="VFT91441.1"/>
    <property type="molecule type" value="Genomic_DNA"/>
</dbReference>
<gene>
    <name evidence="3" type="primary">Aste57867_14622</name>
    <name evidence="2" type="ORF">As57867_014567</name>
    <name evidence="3" type="ORF">ASTE57867_14622</name>
</gene>
<reference evidence="2" key="2">
    <citation type="submission" date="2019-06" db="EMBL/GenBank/DDBJ databases">
        <title>Genomics analysis of Aphanomyces spp. identifies a new class of oomycete effector associated with host adaptation.</title>
        <authorList>
            <person name="Gaulin E."/>
        </authorList>
    </citation>
    <scope>NUCLEOTIDE SEQUENCE</scope>
    <source>
        <strain evidence="2">CBS 578.67</strain>
    </source>
</reference>
<name>A0A485L157_9STRA</name>
<keyword evidence="4" id="KW-1185">Reference proteome</keyword>
<dbReference type="OrthoDB" id="65089at2759"/>
<evidence type="ECO:0000313" key="4">
    <source>
        <dbReference type="Proteomes" id="UP000332933"/>
    </source>
</evidence>